<feature type="compositionally biased region" description="Polar residues" evidence="2">
    <location>
        <begin position="288"/>
        <end position="299"/>
    </location>
</feature>
<evidence type="ECO:0008006" key="5">
    <source>
        <dbReference type="Google" id="ProtNLM"/>
    </source>
</evidence>
<feature type="coiled-coil region" evidence="1">
    <location>
        <begin position="89"/>
        <end position="116"/>
    </location>
</feature>
<feature type="compositionally biased region" description="Polar residues" evidence="2">
    <location>
        <begin position="391"/>
        <end position="405"/>
    </location>
</feature>
<dbReference type="AlphaFoldDB" id="A0A1D2MI15"/>
<dbReference type="Proteomes" id="UP000094527">
    <property type="component" value="Unassembled WGS sequence"/>
</dbReference>
<feature type="region of interest" description="Disordered" evidence="2">
    <location>
        <begin position="281"/>
        <end position="325"/>
    </location>
</feature>
<dbReference type="EMBL" id="LJIJ01001199">
    <property type="protein sequence ID" value="ODM92561.1"/>
    <property type="molecule type" value="Genomic_DNA"/>
</dbReference>
<dbReference type="GO" id="GO:0034451">
    <property type="term" value="C:centriolar satellite"/>
    <property type="evidence" value="ECO:0007669"/>
    <property type="project" value="TreeGrafter"/>
</dbReference>
<dbReference type="PANTHER" id="PTHR31540:SF1">
    <property type="entry name" value="CENTROSOMAL PROTEIN OF 131 KDA"/>
    <property type="match status" value="1"/>
</dbReference>
<feature type="coiled-coil region" evidence="1">
    <location>
        <begin position="912"/>
        <end position="1026"/>
    </location>
</feature>
<evidence type="ECO:0000313" key="4">
    <source>
        <dbReference type="Proteomes" id="UP000094527"/>
    </source>
</evidence>
<protein>
    <recommendedName>
        <fullName evidence="5">5-azacytidine-induced protein 1</fullName>
    </recommendedName>
</protein>
<feature type="coiled-coil region" evidence="1">
    <location>
        <begin position="508"/>
        <end position="621"/>
    </location>
</feature>
<dbReference type="OrthoDB" id="197735at2759"/>
<dbReference type="GO" id="GO:0010824">
    <property type="term" value="P:regulation of centrosome duplication"/>
    <property type="evidence" value="ECO:0007669"/>
    <property type="project" value="TreeGrafter"/>
</dbReference>
<name>A0A1D2MI15_ORCCI</name>
<evidence type="ECO:0000256" key="1">
    <source>
        <dbReference type="SAM" id="Coils"/>
    </source>
</evidence>
<feature type="compositionally biased region" description="Basic and acidic residues" evidence="2">
    <location>
        <begin position="49"/>
        <end position="65"/>
    </location>
</feature>
<feature type="region of interest" description="Disordered" evidence="2">
    <location>
        <begin position="379"/>
        <end position="421"/>
    </location>
</feature>
<dbReference type="GO" id="GO:0035735">
    <property type="term" value="P:intraciliary transport involved in cilium assembly"/>
    <property type="evidence" value="ECO:0007669"/>
    <property type="project" value="InterPro"/>
</dbReference>
<reference evidence="3 4" key="1">
    <citation type="journal article" date="2016" name="Genome Biol. Evol.">
        <title>Gene Family Evolution Reflects Adaptation to Soil Environmental Stressors in the Genome of the Collembolan Orchesella cincta.</title>
        <authorList>
            <person name="Faddeeva-Vakhrusheva A."/>
            <person name="Derks M.F."/>
            <person name="Anvar S.Y."/>
            <person name="Agamennone V."/>
            <person name="Suring W."/>
            <person name="Smit S."/>
            <person name="van Straalen N.M."/>
            <person name="Roelofs D."/>
        </authorList>
    </citation>
    <scope>NUCLEOTIDE SEQUENCE [LARGE SCALE GENOMIC DNA]</scope>
    <source>
        <tissue evidence="3">Mixed pool</tissue>
    </source>
</reference>
<accession>A0A1D2MI15</accession>
<evidence type="ECO:0000313" key="3">
    <source>
        <dbReference type="EMBL" id="ODM92561.1"/>
    </source>
</evidence>
<proteinExistence type="predicted"/>
<dbReference type="STRING" id="48709.A0A1D2MI15"/>
<dbReference type="InterPro" id="IPR030465">
    <property type="entry name" value="CEP131"/>
</dbReference>
<evidence type="ECO:0000256" key="2">
    <source>
        <dbReference type="SAM" id="MobiDB-lite"/>
    </source>
</evidence>
<comment type="caution">
    <text evidence="3">The sequence shown here is derived from an EMBL/GenBank/DDBJ whole genome shotgun (WGS) entry which is preliminary data.</text>
</comment>
<keyword evidence="4" id="KW-1185">Reference proteome</keyword>
<dbReference type="PANTHER" id="PTHR31540">
    <property type="entry name" value="CENTROSOMAL PROTEIN OF 131 KDA"/>
    <property type="match status" value="1"/>
</dbReference>
<feature type="coiled-coil region" evidence="1">
    <location>
        <begin position="712"/>
        <end position="743"/>
    </location>
</feature>
<keyword evidence="1" id="KW-0175">Coiled coil</keyword>
<dbReference type="GO" id="GO:0005929">
    <property type="term" value="C:cilium"/>
    <property type="evidence" value="ECO:0007669"/>
    <property type="project" value="GOC"/>
</dbReference>
<organism evidence="3 4">
    <name type="scientific">Orchesella cincta</name>
    <name type="common">Springtail</name>
    <name type="synonym">Podura cincta</name>
    <dbReference type="NCBI Taxonomy" id="48709"/>
    <lineage>
        <taxon>Eukaryota</taxon>
        <taxon>Metazoa</taxon>
        <taxon>Ecdysozoa</taxon>
        <taxon>Arthropoda</taxon>
        <taxon>Hexapoda</taxon>
        <taxon>Collembola</taxon>
        <taxon>Entomobryomorpha</taxon>
        <taxon>Entomobryoidea</taxon>
        <taxon>Orchesellidae</taxon>
        <taxon>Orchesellinae</taxon>
        <taxon>Orchesella</taxon>
    </lineage>
</organism>
<sequence>MDTTTFEPEETDNFPQQDFHAQMIQMKIAEQPEETLKEENFRNSSQRSIKGDKLSKTFSKEKSESIDSTQGESTLMKTSAFDRMLLMQSDDLLQDVSELINEIKSSEANKRGIRNNADSNEDASEFNDTCAQEVVDPSFERQNSSIQEKLDSIEGRFCSLELSGIELSDITCPQNVMEQSVPNSSRLERSFSAVLGKPDVGNVPHNFTLIECDNDNSQKNDFSNSNNLFSSKSDALALQVSARAASPADANSTYGIDQEEIQRKICSALRLLEEEEQKINGDMRDTSLRSGARSQSPLVSVSLPDSRPESQVQSCKSSPRLRSEERSIMYQHRPTSKGIFDAGAFTTQSHHHQENGPNVHVLNDGSRSARSCSCIADHRSSESLNSARSSKTTVGNLASSGNNVPSRLPRPDSGGEEMWNTTDNKTKQIFSFLDEVEKSDQEILFGLRFDSDGLGRPRPSTSSICGASKDLKSSGLATTTRQPTGEEKQFRTMDCLIRKGSVELSREILLLERKLDEAHHAVKLLEESLLNQRELNIRNLRNSERDFKKRIRMQKEEFDVAFSRNEALINEMVAEKRVLQEKLDKLIKNFEEMEERHKEQIKSMQQKHLDEIRRLRKMQQNAESSLKQKLAGNKAQANEIREMTVKGLEPEVQRIIQRHQQEMSEMRAWHADEIRETEERYQRKLHMQLEDMREKFAKEKEDIISRERDLANRRLDVELKQKEDEIENLKRRLTNEIFEERERAVSEEVRLKETMQEAVRKAQIKGEVELENLKQEHTTKLANLERKHESELKSLTDVFEAEKQNWASNQNRKLEHSLADQEGKLRETFQDEKDREWREKEKKLKEEFEKFRKDDEHATEARFRRMQEKLQSELEEMEKSERDLKSKFSQTKSDLIAREEEIFSMKTSLTLKDKQMNDLQEINMKMQEERVNLTSVIRREFVDQIQAIEEECRSLKSSIVEIQSNSKLHVEQKQLEIEKVIAEKDAEIEKIGLRVKQALARKDETIAELQKQFEKSSYQISHLEELLEEQRKEFLHGMKLQSSSTAGARKK</sequence>
<feature type="region of interest" description="Disordered" evidence="2">
    <location>
        <begin position="36"/>
        <end position="71"/>
    </location>
</feature>
<dbReference type="OMA" id="WHADEIR"/>
<feature type="coiled-coil region" evidence="1">
    <location>
        <begin position="767"/>
        <end position="794"/>
    </location>
</feature>
<gene>
    <name evidence="3" type="ORF">Ocin01_14118</name>
</gene>
<feature type="coiled-coil region" evidence="1">
    <location>
        <begin position="860"/>
        <end position="887"/>
    </location>
</feature>